<proteinExistence type="predicted"/>
<gene>
    <name evidence="1" type="ORF">H8707_09205</name>
</gene>
<dbReference type="Gene3D" id="3.90.580.10">
    <property type="entry name" value="Zinc finger, CHC2-type domain"/>
    <property type="match status" value="1"/>
</dbReference>
<comment type="caution">
    <text evidence="1">The sequence shown here is derived from an EMBL/GenBank/DDBJ whole genome shotgun (WGS) entry which is preliminary data.</text>
</comment>
<organism evidence="1 2">
    <name type="scientific">Paratissierella segnis</name>
    <dbReference type="NCBI Taxonomy" id="2763679"/>
    <lineage>
        <taxon>Bacteria</taxon>
        <taxon>Bacillati</taxon>
        <taxon>Bacillota</taxon>
        <taxon>Tissierellia</taxon>
        <taxon>Tissierellales</taxon>
        <taxon>Tissierellaceae</taxon>
        <taxon>Paratissierella</taxon>
    </lineage>
</organism>
<name>A0A926IFE8_9FIRM</name>
<evidence type="ECO:0000313" key="2">
    <source>
        <dbReference type="Proteomes" id="UP000601171"/>
    </source>
</evidence>
<dbReference type="EMBL" id="JACRTG010000020">
    <property type="protein sequence ID" value="MBC8588417.1"/>
    <property type="molecule type" value="Genomic_DNA"/>
</dbReference>
<dbReference type="GO" id="GO:0008270">
    <property type="term" value="F:zinc ion binding"/>
    <property type="evidence" value="ECO:0007669"/>
    <property type="project" value="InterPro"/>
</dbReference>
<accession>A0A926IFE8</accession>
<reference evidence="1" key="1">
    <citation type="submission" date="2020-08" db="EMBL/GenBank/DDBJ databases">
        <title>Genome public.</title>
        <authorList>
            <person name="Liu C."/>
            <person name="Sun Q."/>
        </authorList>
    </citation>
    <scope>NUCLEOTIDE SEQUENCE</scope>
    <source>
        <strain evidence="1">BX21</strain>
    </source>
</reference>
<dbReference type="AlphaFoldDB" id="A0A926IFE8"/>
<dbReference type="Proteomes" id="UP000601171">
    <property type="component" value="Unassembled WGS sequence"/>
</dbReference>
<evidence type="ECO:0000313" key="1">
    <source>
        <dbReference type="EMBL" id="MBC8588417.1"/>
    </source>
</evidence>
<dbReference type="SUPFAM" id="SSF57783">
    <property type="entry name" value="Zinc beta-ribbon"/>
    <property type="match status" value="1"/>
</dbReference>
<dbReference type="RefSeq" id="WP_262429873.1">
    <property type="nucleotide sequence ID" value="NZ_JACRTG010000020.1"/>
</dbReference>
<sequence length="622" mass="72686">MNIKCMVDKTYYNNKPTGAEVGAIQNRLKATDITIKDLAKELVVGCSFRPAFLNGKSNDDWISQQIIALDFDKDTTIDEELNRCKELNILPSFGYTSFSHTKNHHKFRLVFVLDKEVTDIETMNNIISIFKGLFTKADKQTFHLGRLFFGGKELIYENYDNVVFIDDILTKYTDMMYDNRLERKGVPNKDNIYNINYIRYPKNPPTDNKDMNYNIQAIREHNIIYLKTILNINNDTLIFETQQQFLDYIFKIDLPELLGIDNPRSFNCIFHNDNSPSASIFNDEDTGNYIYKCNSNSCGVSYNIIGIIERLGNFKSRPKTYKFIKDLYNLQIMETDWQKEQKEILIENLKAIHNGELESNCPQAYKNNKRILKYLEQMHLIALDNIYNEKLTDDDGNVVFFASRSYIANKLNISPNSLGKISDKLVVLAYHKLLNKLDDVEIPESLLDKSKHINAKEKNENYKRINYFSIPSYTYNLYREIEEQGVRWKDNNYTMKGVSREMFFRVEGKEVADDLYPQYKKITTKDGREINRTTSKASDERTNEIAIIIINMINDKGYAIEKDVIGVLQDKYSKTFAQTQFKRSLQEILDNYDLHRVRANKQIKKDLGITNEGYPFLLQKNN</sequence>
<dbReference type="InterPro" id="IPR036977">
    <property type="entry name" value="DNA_primase_Znf_CHC2"/>
</dbReference>
<protein>
    <recommendedName>
        <fullName evidence="3">DNA primase</fullName>
    </recommendedName>
</protein>
<keyword evidence="2" id="KW-1185">Reference proteome</keyword>
<dbReference type="GO" id="GO:0003677">
    <property type="term" value="F:DNA binding"/>
    <property type="evidence" value="ECO:0007669"/>
    <property type="project" value="InterPro"/>
</dbReference>
<evidence type="ECO:0008006" key="3">
    <source>
        <dbReference type="Google" id="ProtNLM"/>
    </source>
</evidence>
<dbReference type="GO" id="GO:0006260">
    <property type="term" value="P:DNA replication"/>
    <property type="evidence" value="ECO:0007669"/>
    <property type="project" value="InterPro"/>
</dbReference>